<feature type="compositionally biased region" description="Basic and acidic residues" evidence="1">
    <location>
        <begin position="1"/>
        <end position="13"/>
    </location>
</feature>
<comment type="caution">
    <text evidence="2">The sequence shown here is derived from an EMBL/GenBank/DDBJ whole genome shotgun (WGS) entry which is preliminary data.</text>
</comment>
<evidence type="ECO:0000313" key="3">
    <source>
        <dbReference type="Proteomes" id="UP000249619"/>
    </source>
</evidence>
<gene>
    <name evidence="2" type="ORF">DDE83_005115</name>
</gene>
<proteinExistence type="predicted"/>
<organism evidence="2 3">
    <name type="scientific">Stemphylium lycopersici</name>
    <name type="common">Tomato gray leaf spot disease fungus</name>
    <name type="synonym">Thyrospora lycopersici</name>
    <dbReference type="NCBI Taxonomy" id="183478"/>
    <lineage>
        <taxon>Eukaryota</taxon>
        <taxon>Fungi</taxon>
        <taxon>Dikarya</taxon>
        <taxon>Ascomycota</taxon>
        <taxon>Pezizomycotina</taxon>
        <taxon>Dothideomycetes</taxon>
        <taxon>Pleosporomycetidae</taxon>
        <taxon>Pleosporales</taxon>
        <taxon>Pleosporineae</taxon>
        <taxon>Pleosporaceae</taxon>
        <taxon>Stemphylium</taxon>
    </lineage>
</organism>
<dbReference type="EMBL" id="QGDH01000067">
    <property type="protein sequence ID" value="RAR10250.1"/>
    <property type="molecule type" value="Genomic_DNA"/>
</dbReference>
<accession>A0A364N2N1</accession>
<dbReference type="Proteomes" id="UP000249619">
    <property type="component" value="Unassembled WGS sequence"/>
</dbReference>
<sequence>MNLREEEVSEKLEMAMNIEPTRLPKKRKHEETLPATEPRECQPGPSKRALPDSLLSAAIDAPLLIKSHRDLLRLTTAPDMGYSAARAAILRPFRTDFLPEPCPDEPLFLSAEEQRHWYFGYIHRWENFQSSVINYWNEQETKDAFEQIKGFQVGEPRPADPMIAGNSQGSAMLEDHFRREVLEIVKRIYNTLLSAGMAGEADRGDTPEGIWLENAAKTERYVKAGFKPSFLVRATSDGSEMTRLVGHTEYLGGRPGALTLAIKQAAKNTLGSLRDVARWMFQCNRTYGFVISSDEIIFIHFDIHMRTEKVNVAPSGQKPKFEIVDITPEPNLRYSDPIKFTDVLNEEMGTVSVKLALMHMIHSTMTKEWTMPENKGKCGKFFPKGNASENFRLKPPKGFSDFGL</sequence>
<feature type="region of interest" description="Disordered" evidence="1">
    <location>
        <begin position="1"/>
        <end position="48"/>
    </location>
</feature>
<evidence type="ECO:0000313" key="2">
    <source>
        <dbReference type="EMBL" id="RAR10250.1"/>
    </source>
</evidence>
<name>A0A364N2N1_STELY</name>
<keyword evidence="3" id="KW-1185">Reference proteome</keyword>
<dbReference type="AlphaFoldDB" id="A0A364N2N1"/>
<evidence type="ECO:0000256" key="1">
    <source>
        <dbReference type="SAM" id="MobiDB-lite"/>
    </source>
</evidence>
<feature type="compositionally biased region" description="Basic and acidic residues" evidence="1">
    <location>
        <begin position="29"/>
        <end position="40"/>
    </location>
</feature>
<protein>
    <submittedName>
        <fullName evidence="2">Uncharacterized protein</fullName>
    </submittedName>
</protein>
<reference evidence="3" key="1">
    <citation type="submission" date="2018-05" db="EMBL/GenBank/DDBJ databases">
        <title>Draft genome sequence of Stemphylium lycopersici strain CIDEFI 213.</title>
        <authorList>
            <person name="Medina R."/>
            <person name="Franco M.E.E."/>
            <person name="Lucentini C.G."/>
            <person name="Saparrat M.C.N."/>
            <person name="Balatti P.A."/>
        </authorList>
    </citation>
    <scope>NUCLEOTIDE SEQUENCE [LARGE SCALE GENOMIC DNA]</scope>
    <source>
        <strain evidence="3">CIDEFI 213</strain>
    </source>
</reference>